<organism evidence="3 4">
    <name type="scientific">Meloidogyne javanica</name>
    <name type="common">Root-knot nematode worm</name>
    <dbReference type="NCBI Taxonomy" id="6303"/>
    <lineage>
        <taxon>Eukaryota</taxon>
        <taxon>Metazoa</taxon>
        <taxon>Ecdysozoa</taxon>
        <taxon>Nematoda</taxon>
        <taxon>Chromadorea</taxon>
        <taxon>Rhabditida</taxon>
        <taxon>Tylenchina</taxon>
        <taxon>Tylenchomorpha</taxon>
        <taxon>Tylenchoidea</taxon>
        <taxon>Meloidogynidae</taxon>
        <taxon>Meloidogyninae</taxon>
        <taxon>Meloidogyne</taxon>
        <taxon>Meloidogyne incognita group</taxon>
    </lineage>
</organism>
<dbReference type="PANTHER" id="PTHR24348">
    <property type="entry name" value="SERINE/THREONINE-PROTEIN KINASE UNC-51-RELATED"/>
    <property type="match status" value="1"/>
</dbReference>
<evidence type="ECO:0000313" key="3">
    <source>
        <dbReference type="Proteomes" id="UP000887561"/>
    </source>
</evidence>
<dbReference type="AlphaFoldDB" id="A0A915N0R0"/>
<evidence type="ECO:0000313" key="4">
    <source>
        <dbReference type="WBParaSite" id="scaffold5858_cov176.g10098"/>
    </source>
</evidence>
<evidence type="ECO:0000259" key="2">
    <source>
        <dbReference type="PROSITE" id="PS50011"/>
    </source>
</evidence>
<feature type="domain" description="Protein kinase" evidence="2">
    <location>
        <begin position="14"/>
        <end position="100"/>
    </location>
</feature>
<keyword evidence="1" id="KW-0547">Nucleotide-binding</keyword>
<dbReference type="InterPro" id="IPR011009">
    <property type="entry name" value="Kinase-like_dom_sf"/>
</dbReference>
<dbReference type="PROSITE" id="PS50011">
    <property type="entry name" value="PROTEIN_KINASE_DOM"/>
    <property type="match status" value="1"/>
</dbReference>
<feature type="binding site" evidence="1">
    <location>
        <position position="42"/>
    </location>
    <ligand>
        <name>ATP</name>
        <dbReference type="ChEBI" id="CHEBI:30616"/>
    </ligand>
</feature>
<reference evidence="4" key="1">
    <citation type="submission" date="2022-11" db="UniProtKB">
        <authorList>
            <consortium name="WormBaseParasite"/>
        </authorList>
    </citation>
    <scope>IDENTIFICATION</scope>
</reference>
<dbReference type="Pfam" id="PF00069">
    <property type="entry name" value="Pkinase"/>
    <property type="match status" value="1"/>
</dbReference>
<evidence type="ECO:0000256" key="1">
    <source>
        <dbReference type="PROSITE-ProRule" id="PRU10141"/>
    </source>
</evidence>
<dbReference type="GO" id="GO:0004674">
    <property type="term" value="F:protein serine/threonine kinase activity"/>
    <property type="evidence" value="ECO:0007669"/>
    <property type="project" value="InterPro"/>
</dbReference>
<dbReference type="InterPro" id="IPR045269">
    <property type="entry name" value="Atg1-like"/>
</dbReference>
<protein>
    <submittedName>
        <fullName evidence="4">Protein kinase domain-containing protein</fullName>
    </submittedName>
</protein>
<keyword evidence="3" id="KW-1185">Reference proteome</keyword>
<proteinExistence type="predicted"/>
<dbReference type="Proteomes" id="UP000887561">
    <property type="component" value="Unplaced"/>
</dbReference>
<sequence>MSIPKPDLIGGEEYIYESLLGNGSFGKVYKCKNKKGQLLAIKRIKDQQATWEAKIMSSLSGPEYNEYFAQFYKLFKSYDGSTCIVMEYCELGSLEDVDLR</sequence>
<dbReference type="SUPFAM" id="SSF56112">
    <property type="entry name" value="Protein kinase-like (PK-like)"/>
    <property type="match status" value="1"/>
</dbReference>
<accession>A0A915N0R0</accession>
<dbReference type="Gene3D" id="1.10.510.10">
    <property type="entry name" value="Transferase(Phosphotransferase) domain 1"/>
    <property type="match status" value="1"/>
</dbReference>
<dbReference type="WBParaSite" id="scaffold5858_cov176.g10098">
    <property type="protein sequence ID" value="scaffold5858_cov176.g10098"/>
    <property type="gene ID" value="scaffold5858_cov176.g10098"/>
</dbReference>
<dbReference type="GO" id="GO:0010506">
    <property type="term" value="P:regulation of autophagy"/>
    <property type="evidence" value="ECO:0007669"/>
    <property type="project" value="InterPro"/>
</dbReference>
<dbReference type="PROSITE" id="PS00107">
    <property type="entry name" value="PROTEIN_KINASE_ATP"/>
    <property type="match status" value="1"/>
</dbReference>
<dbReference type="GO" id="GO:0005524">
    <property type="term" value="F:ATP binding"/>
    <property type="evidence" value="ECO:0007669"/>
    <property type="project" value="UniProtKB-UniRule"/>
</dbReference>
<dbReference type="InterPro" id="IPR017441">
    <property type="entry name" value="Protein_kinase_ATP_BS"/>
</dbReference>
<keyword evidence="1" id="KW-0067">ATP-binding</keyword>
<name>A0A915N0R0_MELJA</name>
<dbReference type="InterPro" id="IPR000719">
    <property type="entry name" value="Prot_kinase_dom"/>
</dbReference>
<dbReference type="GO" id="GO:0006914">
    <property type="term" value="P:autophagy"/>
    <property type="evidence" value="ECO:0007669"/>
    <property type="project" value="UniProtKB-ARBA"/>
</dbReference>
<dbReference type="GO" id="GO:0005737">
    <property type="term" value="C:cytoplasm"/>
    <property type="evidence" value="ECO:0007669"/>
    <property type="project" value="TreeGrafter"/>
</dbReference>